<protein>
    <submittedName>
        <fullName evidence="3">SA1362 family protein</fullName>
    </submittedName>
</protein>
<comment type="caution">
    <text evidence="3">The sequence shown here is derived from an EMBL/GenBank/DDBJ whole genome shotgun (WGS) entry which is preliminary data.</text>
</comment>
<keyword evidence="2" id="KW-0472">Membrane</keyword>
<keyword evidence="2" id="KW-1133">Transmembrane helix</keyword>
<dbReference type="Proteomes" id="UP001178888">
    <property type="component" value="Unassembled WGS sequence"/>
</dbReference>
<gene>
    <name evidence="3" type="ORF">RCG21_25325</name>
</gene>
<keyword evidence="2" id="KW-0812">Transmembrane</keyword>
<feature type="transmembrane region" description="Helical" evidence="2">
    <location>
        <begin position="34"/>
        <end position="53"/>
    </location>
</feature>
<reference evidence="3" key="1">
    <citation type="submission" date="2023-08" db="EMBL/GenBank/DDBJ databases">
        <title>Nitrogen cycling bacteria in agricultural field soils.</title>
        <authorList>
            <person name="Jang J."/>
        </authorList>
    </citation>
    <scope>NUCLEOTIDE SEQUENCE</scope>
    <source>
        <strain evidence="3">PS3-36</strain>
    </source>
</reference>
<feature type="region of interest" description="Disordered" evidence="1">
    <location>
        <begin position="59"/>
        <end position="130"/>
    </location>
</feature>
<evidence type="ECO:0000313" key="4">
    <source>
        <dbReference type="Proteomes" id="UP001178888"/>
    </source>
</evidence>
<evidence type="ECO:0000313" key="3">
    <source>
        <dbReference type="EMBL" id="MDQ6599622.1"/>
    </source>
</evidence>
<keyword evidence="4" id="KW-1185">Reference proteome</keyword>
<dbReference type="EMBL" id="JAVGVR010000001">
    <property type="protein sequence ID" value="MDQ6599622.1"/>
    <property type="molecule type" value="Genomic_DNA"/>
</dbReference>
<evidence type="ECO:0000256" key="2">
    <source>
        <dbReference type="SAM" id="Phobius"/>
    </source>
</evidence>
<feature type="compositionally biased region" description="Basic residues" evidence="1">
    <location>
        <begin position="121"/>
        <end position="130"/>
    </location>
</feature>
<organism evidence="3 4">
    <name type="scientific">Bacillus salipaludis</name>
    <dbReference type="NCBI Taxonomy" id="2547811"/>
    <lineage>
        <taxon>Bacteria</taxon>
        <taxon>Bacillati</taxon>
        <taxon>Bacillota</taxon>
        <taxon>Bacilli</taxon>
        <taxon>Bacillales</taxon>
        <taxon>Bacillaceae</taxon>
        <taxon>Bacillus</taxon>
    </lineage>
</organism>
<proteinExistence type="predicted"/>
<feature type="compositionally biased region" description="Low complexity" evidence="1">
    <location>
        <begin position="89"/>
        <end position="101"/>
    </location>
</feature>
<feature type="compositionally biased region" description="Basic residues" evidence="1">
    <location>
        <begin position="102"/>
        <end position="111"/>
    </location>
</feature>
<accession>A0AA90TEI0</accession>
<dbReference type="NCBIfam" id="NF041554">
    <property type="entry name" value="SA1362_fam"/>
    <property type="match status" value="1"/>
</dbReference>
<dbReference type="InterPro" id="IPR048110">
    <property type="entry name" value="SA1362/YqhP-like"/>
</dbReference>
<dbReference type="AlphaFoldDB" id="A0AA90TEI0"/>
<evidence type="ECO:0000256" key="1">
    <source>
        <dbReference type="SAM" id="MobiDB-lite"/>
    </source>
</evidence>
<feature type="transmembrane region" description="Helical" evidence="2">
    <location>
        <begin position="9"/>
        <end position="28"/>
    </location>
</feature>
<dbReference type="RefSeq" id="WP_308913882.1">
    <property type="nucleotide sequence ID" value="NZ_JAVGVR010000001.1"/>
</dbReference>
<name>A0AA90TEI0_9BACI</name>
<sequence>MAFLKNRTPVIIVGGLILLALLGIFATFTNNPSAFLQNILVIALVGLVIFFLVRRFSNSSPQKKEQRAFLKAAKQSKKRLQHKGKDSGIKSSSLGTLSSLKKSNRIKKKSPAHLTVIDGKKGKKKNRASL</sequence>